<proteinExistence type="predicted"/>
<sequence length="848" mass="96828">MACSRVRVIEYRKRLDPEEFFQYGRPHVEPPGIVVVCHRPLDKILLYLIAFSLLGVIIHFIVAYILLSDFPKPPPNASTDCATLVGSWNSDYTVLRFFGVPYSIPPLAKPDEQTLDVLRQYLQVEDGMPVLRWQMPREIEGIEGCILAQHDRCSFQRSRWTCNLGRARPVGTCSQPIPGRQVDLNNSYALFQQERCLQVDITTPLYGGVLKPVIVLIAGFQFFTEPLMPPHHQYVAFWPTDEAVRDTDAVWVYLHYRLGLAGFFYNLTAPNASDTTKYQLSIENFALHDQLMGLRWIKQHVKQFGGDPKRITVLGWGSGATSTLALLYMKAKKEELFHQAWLTSGAVHWKSNRDNDVNRSMVERAFTDIVSHYIGTHCITGIPGTVSKSCPLGELRKKLANVPIAVFNSLLSGLLDDGNMIGGLVGSNNESGGLSWISAESGSGAIPPPRYWTPEEIKRILDLVLLISSFTFAYSNLKSLLHKERIIQILIINETSAEGRTPIAKHFKTTKVVINRFFDSDEKPVRLVFSSMSNELEGWPDMDDPWMNQADDEQIEQFAEMLYRFKRPSSYSLQGLKHLLGVAWRKELSHTRSKAIRRSRQEFHLELLSLLRFSCPQSWIVSKLNASKGIFYKVLLDEPSDLVVPYAPGPRFMGKSTPPPKRFAFHALDMMILTGKRIGSRKSGSRDTPRKKRFQNFKRELKQMFKDFVHVHKICKSFKRGNCQGDIKTLASNSISSFIKNFIKILNTGTSFTKIHTCLVSSNLEEDFQIVKQENWKINLFYGTPYAKADEMRFQARYNALQWLRLTGDFRERFPEKADAINHSNDIKLRISMTSLRKLNCIKIITNK</sequence>
<dbReference type="RefSeq" id="XP_024354245.1">
    <property type="nucleotide sequence ID" value="XM_024491392.1"/>
</dbReference>
<keyword evidence="1" id="KW-0812">Transmembrane</keyword>
<keyword evidence="4" id="KW-1185">Reference proteome</keyword>
<keyword evidence="1" id="KW-0472">Membrane</keyword>
<evidence type="ECO:0000313" key="3">
    <source>
        <dbReference type="EMBL" id="EUB63049.1"/>
    </source>
</evidence>
<dbReference type="InterPro" id="IPR050309">
    <property type="entry name" value="Type-B_Carboxylest/Lipase"/>
</dbReference>
<dbReference type="EMBL" id="APAU02000009">
    <property type="protein sequence ID" value="EUB63049.1"/>
    <property type="molecule type" value="Genomic_DNA"/>
</dbReference>
<dbReference type="AlphaFoldDB" id="W6V921"/>
<dbReference type="Gene3D" id="3.40.50.1820">
    <property type="entry name" value="alpha/beta hydrolase"/>
    <property type="match status" value="1"/>
</dbReference>
<dbReference type="SUPFAM" id="SSF53474">
    <property type="entry name" value="alpha/beta-Hydrolases"/>
    <property type="match status" value="1"/>
</dbReference>
<keyword evidence="1" id="KW-1133">Transmembrane helix</keyword>
<dbReference type="GeneID" id="36337858"/>
<dbReference type="InterPro" id="IPR029058">
    <property type="entry name" value="AB_hydrolase_fold"/>
</dbReference>
<dbReference type="ESTHER" id="echgr-a0a068wgw1">
    <property type="family name" value="Neurotactin"/>
</dbReference>
<keyword evidence="3" id="KW-0378">Hydrolase</keyword>
<comment type="caution">
    <text evidence="3">The sequence shown here is derived from an EMBL/GenBank/DDBJ whole genome shotgun (WGS) entry which is preliminary data.</text>
</comment>
<dbReference type="Pfam" id="PF00135">
    <property type="entry name" value="COesterase"/>
    <property type="match status" value="1"/>
</dbReference>
<dbReference type="OMA" id="THCITGI"/>
<name>W6V921_ECHGR</name>
<evidence type="ECO:0000313" key="4">
    <source>
        <dbReference type="Proteomes" id="UP000019149"/>
    </source>
</evidence>
<dbReference type="OrthoDB" id="19653at2759"/>
<dbReference type="InterPro" id="IPR002018">
    <property type="entry name" value="CarbesteraseB"/>
</dbReference>
<gene>
    <name evidence="3" type="ORF">EGR_02143</name>
</gene>
<feature type="transmembrane region" description="Helical" evidence="1">
    <location>
        <begin position="44"/>
        <end position="67"/>
    </location>
</feature>
<dbReference type="Proteomes" id="UP000019149">
    <property type="component" value="Unassembled WGS sequence"/>
</dbReference>
<dbReference type="KEGG" id="egl:EGR_02143"/>
<dbReference type="CTD" id="36337858"/>
<accession>W6V921</accession>
<feature type="domain" description="Carboxylesterase type B" evidence="2">
    <location>
        <begin position="173"/>
        <end position="350"/>
    </location>
</feature>
<protein>
    <submittedName>
        <fullName evidence="3">Phenmedipham hydrolase</fullName>
    </submittedName>
</protein>
<dbReference type="PANTHER" id="PTHR11559">
    <property type="entry name" value="CARBOXYLESTERASE"/>
    <property type="match status" value="1"/>
</dbReference>
<dbReference type="STRING" id="6210.W6V921"/>
<dbReference type="GO" id="GO:0016787">
    <property type="term" value="F:hydrolase activity"/>
    <property type="evidence" value="ECO:0007669"/>
    <property type="project" value="UniProtKB-KW"/>
</dbReference>
<reference evidence="3 4" key="1">
    <citation type="journal article" date="2013" name="Nat. Genet.">
        <title>The genome of the hydatid tapeworm Echinococcus granulosus.</title>
        <authorList>
            <person name="Zheng H."/>
            <person name="Zhang W."/>
            <person name="Zhang L."/>
            <person name="Zhang Z."/>
            <person name="Li J."/>
            <person name="Lu G."/>
            <person name="Zhu Y."/>
            <person name="Wang Y."/>
            <person name="Huang Y."/>
            <person name="Liu J."/>
            <person name="Kang H."/>
            <person name="Chen J."/>
            <person name="Wang L."/>
            <person name="Chen A."/>
            <person name="Yu S."/>
            <person name="Gao Z."/>
            <person name="Jin L."/>
            <person name="Gu W."/>
            <person name="Wang Z."/>
            <person name="Zhao L."/>
            <person name="Shi B."/>
            <person name="Wen H."/>
            <person name="Lin R."/>
            <person name="Jones M.K."/>
            <person name="Brejova B."/>
            <person name="Vinar T."/>
            <person name="Zhao G."/>
            <person name="McManus D.P."/>
            <person name="Chen Z."/>
            <person name="Zhou Y."/>
            <person name="Wang S."/>
        </authorList>
    </citation>
    <scope>NUCLEOTIDE SEQUENCE [LARGE SCALE GENOMIC DNA]</scope>
</reference>
<evidence type="ECO:0000259" key="2">
    <source>
        <dbReference type="Pfam" id="PF00135"/>
    </source>
</evidence>
<organism evidence="3 4">
    <name type="scientific">Echinococcus granulosus</name>
    <name type="common">Hydatid tapeworm</name>
    <dbReference type="NCBI Taxonomy" id="6210"/>
    <lineage>
        <taxon>Eukaryota</taxon>
        <taxon>Metazoa</taxon>
        <taxon>Spiralia</taxon>
        <taxon>Lophotrochozoa</taxon>
        <taxon>Platyhelminthes</taxon>
        <taxon>Cestoda</taxon>
        <taxon>Eucestoda</taxon>
        <taxon>Cyclophyllidea</taxon>
        <taxon>Taeniidae</taxon>
        <taxon>Echinococcus</taxon>
        <taxon>Echinococcus granulosus group</taxon>
    </lineage>
</organism>
<evidence type="ECO:0000256" key="1">
    <source>
        <dbReference type="SAM" id="Phobius"/>
    </source>
</evidence>